<gene>
    <name evidence="2" type="ORF">BpHYR1_011577</name>
</gene>
<dbReference type="Proteomes" id="UP000276133">
    <property type="component" value="Unassembled WGS sequence"/>
</dbReference>
<accession>A0A3M7SC23</accession>
<name>A0A3M7SC23_BRAPC</name>
<evidence type="ECO:0000313" key="3">
    <source>
        <dbReference type="Proteomes" id="UP000276133"/>
    </source>
</evidence>
<evidence type="ECO:0000256" key="1">
    <source>
        <dbReference type="SAM" id="SignalP"/>
    </source>
</evidence>
<comment type="caution">
    <text evidence="2">The sequence shown here is derived from an EMBL/GenBank/DDBJ whole genome shotgun (WGS) entry which is preliminary data.</text>
</comment>
<reference evidence="2 3" key="1">
    <citation type="journal article" date="2018" name="Sci. Rep.">
        <title>Genomic signatures of local adaptation to the degree of environmental predictability in rotifers.</title>
        <authorList>
            <person name="Franch-Gras L."/>
            <person name="Hahn C."/>
            <person name="Garcia-Roger E.M."/>
            <person name="Carmona M.J."/>
            <person name="Serra M."/>
            <person name="Gomez A."/>
        </authorList>
    </citation>
    <scope>NUCLEOTIDE SEQUENCE [LARGE SCALE GENOMIC DNA]</scope>
    <source>
        <strain evidence="2">HYR1</strain>
    </source>
</reference>
<feature type="chain" id="PRO_5018259723" description="Secreted protein" evidence="1">
    <location>
        <begin position="19"/>
        <end position="93"/>
    </location>
</feature>
<evidence type="ECO:0000313" key="2">
    <source>
        <dbReference type="EMBL" id="RNA33098.1"/>
    </source>
</evidence>
<keyword evidence="1" id="KW-0732">Signal</keyword>
<proteinExistence type="predicted"/>
<dbReference type="EMBL" id="REGN01001691">
    <property type="protein sequence ID" value="RNA33098.1"/>
    <property type="molecule type" value="Genomic_DNA"/>
</dbReference>
<dbReference type="AlphaFoldDB" id="A0A3M7SC23"/>
<evidence type="ECO:0008006" key="4">
    <source>
        <dbReference type="Google" id="ProtNLM"/>
    </source>
</evidence>
<feature type="signal peptide" evidence="1">
    <location>
        <begin position="1"/>
        <end position="18"/>
    </location>
</feature>
<protein>
    <recommendedName>
        <fullName evidence="4">Secreted protein</fullName>
    </recommendedName>
</protein>
<keyword evidence="3" id="KW-1185">Reference proteome</keyword>
<organism evidence="2 3">
    <name type="scientific">Brachionus plicatilis</name>
    <name type="common">Marine rotifer</name>
    <name type="synonym">Brachionus muelleri</name>
    <dbReference type="NCBI Taxonomy" id="10195"/>
    <lineage>
        <taxon>Eukaryota</taxon>
        <taxon>Metazoa</taxon>
        <taxon>Spiralia</taxon>
        <taxon>Gnathifera</taxon>
        <taxon>Rotifera</taxon>
        <taxon>Eurotatoria</taxon>
        <taxon>Monogononta</taxon>
        <taxon>Pseudotrocha</taxon>
        <taxon>Ploima</taxon>
        <taxon>Brachionidae</taxon>
        <taxon>Brachionus</taxon>
    </lineage>
</organism>
<sequence length="93" mass="11435">MIWCQIIWKGIIFIVPRCRIFFQFVFEFHSTSKAEHQNTQLNKQLHTKLRMIDRKARTPLRRRHLANINQYHLAWQTVHYQLLNCVCMIIQNR</sequence>